<feature type="compositionally biased region" description="Polar residues" evidence="1">
    <location>
        <begin position="177"/>
        <end position="188"/>
    </location>
</feature>
<accession>A0A1B6I2C2</accession>
<dbReference type="AlphaFoldDB" id="A0A1B6I2C2"/>
<gene>
    <name evidence="2" type="ORF">g.13083</name>
</gene>
<evidence type="ECO:0000313" key="2">
    <source>
        <dbReference type="EMBL" id="JAS81076.1"/>
    </source>
</evidence>
<evidence type="ECO:0000256" key="1">
    <source>
        <dbReference type="SAM" id="MobiDB-lite"/>
    </source>
</evidence>
<feature type="region of interest" description="Disordered" evidence="1">
    <location>
        <begin position="177"/>
        <end position="196"/>
    </location>
</feature>
<organism evidence="2">
    <name type="scientific">Homalodisca liturata</name>
    <dbReference type="NCBI Taxonomy" id="320908"/>
    <lineage>
        <taxon>Eukaryota</taxon>
        <taxon>Metazoa</taxon>
        <taxon>Ecdysozoa</taxon>
        <taxon>Arthropoda</taxon>
        <taxon>Hexapoda</taxon>
        <taxon>Insecta</taxon>
        <taxon>Pterygota</taxon>
        <taxon>Neoptera</taxon>
        <taxon>Paraneoptera</taxon>
        <taxon>Hemiptera</taxon>
        <taxon>Auchenorrhyncha</taxon>
        <taxon>Membracoidea</taxon>
        <taxon>Cicadellidae</taxon>
        <taxon>Cicadellinae</taxon>
        <taxon>Proconiini</taxon>
        <taxon>Homalodisca</taxon>
    </lineage>
</organism>
<dbReference type="EMBL" id="GECU01026630">
    <property type="protein sequence ID" value="JAS81076.1"/>
    <property type="molecule type" value="Transcribed_RNA"/>
</dbReference>
<dbReference type="Pfam" id="PF15719">
    <property type="entry name" value="Rmp24-like"/>
    <property type="match status" value="1"/>
</dbReference>
<sequence>MEGNAILRKFNLLNSTFGCQNRSVSIIKSNLLFKYKSLVKDEGSDIEIGPSCCKWCLNVWSPGLCSMRLRPQKNPKRRIRALMKKDFTTLNNYQQKLVGKLKSKIPANVLIFECHICKKTTEVPMRKSKTETVPEEDDFVAVEEVKKKKKRKKKDVFAGLNASVVQKYKNSLESAVNAKSTKHVSPNVSSKKSAKKLNLKQQVRMHQVLTQSPIVQKNKPSLLANFLDSM</sequence>
<dbReference type="InterPro" id="IPR029779">
    <property type="entry name" value="Rmp24-like"/>
</dbReference>
<reference evidence="2" key="1">
    <citation type="submission" date="2015-11" db="EMBL/GenBank/DDBJ databases">
        <title>De novo transcriptome assembly of four potential Pierce s Disease insect vectors from Arizona vineyards.</title>
        <authorList>
            <person name="Tassone E.E."/>
        </authorList>
    </citation>
    <scope>NUCLEOTIDE SEQUENCE</scope>
</reference>
<proteinExistence type="predicted"/>
<name>A0A1B6I2C2_9HEMI</name>
<protein>
    <submittedName>
        <fullName evidence="2">Uncharacterized protein</fullName>
    </submittedName>
</protein>